<organism evidence="5 6">
    <name type="scientific">Aequorivita vladivostokensis</name>
    <dbReference type="NCBI Taxonomy" id="171194"/>
    <lineage>
        <taxon>Bacteria</taxon>
        <taxon>Pseudomonadati</taxon>
        <taxon>Bacteroidota</taxon>
        <taxon>Flavobacteriia</taxon>
        <taxon>Flavobacteriales</taxon>
        <taxon>Flavobacteriaceae</taxon>
        <taxon>Aequorivita</taxon>
    </lineage>
</organism>
<proteinExistence type="predicted"/>
<evidence type="ECO:0008006" key="7">
    <source>
        <dbReference type="Google" id="ProtNLM"/>
    </source>
</evidence>
<dbReference type="RefSeq" id="WP_045078904.1">
    <property type="nucleotide sequence ID" value="NZ_JSVU01000001.1"/>
</dbReference>
<keyword evidence="6" id="KW-1185">Reference proteome</keyword>
<comment type="caution">
    <text evidence="5">The sequence shown here is derived from an EMBL/GenBank/DDBJ whole genome shotgun (WGS) entry which is preliminary data.</text>
</comment>
<reference evidence="5 6" key="1">
    <citation type="submission" date="2014-10" db="EMBL/GenBank/DDBJ databases">
        <title>Genome sequencing of Vitellibacter vladivostokensis KMM 3516.</title>
        <authorList>
            <person name="Thevarajoo S."/>
            <person name="Selvaratnam C."/>
            <person name="Goh K.M."/>
            <person name="Chong C.S."/>
        </authorList>
    </citation>
    <scope>NUCLEOTIDE SEQUENCE [LARGE SCALE GENOMIC DNA]</scope>
    <source>
        <strain evidence="5 6">KMM 3516</strain>
    </source>
</reference>
<evidence type="ECO:0000256" key="1">
    <source>
        <dbReference type="ARBA" id="ARBA00022729"/>
    </source>
</evidence>
<dbReference type="InterPro" id="IPR005184">
    <property type="entry name" value="DUF306_Meta_HslJ"/>
</dbReference>
<dbReference type="InterPro" id="IPR026444">
    <property type="entry name" value="Secre_tail"/>
</dbReference>
<feature type="chain" id="PRO_5045320486" description="Secretion system C-terminal sorting domain-containing protein" evidence="2">
    <location>
        <begin position="19"/>
        <end position="228"/>
    </location>
</feature>
<name>A0ABR5DLP5_9FLAO</name>
<feature type="domain" description="Secretion system C-terminal sorting" evidence="4">
    <location>
        <begin position="156"/>
        <end position="226"/>
    </location>
</feature>
<dbReference type="EMBL" id="JSVU01000001">
    <property type="protein sequence ID" value="KJJ39690.1"/>
    <property type="molecule type" value="Genomic_DNA"/>
</dbReference>
<feature type="signal peptide" evidence="2">
    <location>
        <begin position="1"/>
        <end position="18"/>
    </location>
</feature>
<dbReference type="InterPro" id="IPR038670">
    <property type="entry name" value="HslJ-like_sf"/>
</dbReference>
<evidence type="ECO:0000313" key="6">
    <source>
        <dbReference type="Proteomes" id="UP000033497"/>
    </source>
</evidence>
<evidence type="ECO:0000256" key="2">
    <source>
        <dbReference type="SAM" id="SignalP"/>
    </source>
</evidence>
<dbReference type="Pfam" id="PF18962">
    <property type="entry name" value="Por_Secre_tail"/>
    <property type="match status" value="1"/>
</dbReference>
<dbReference type="Pfam" id="PF03724">
    <property type="entry name" value="META"/>
    <property type="match status" value="1"/>
</dbReference>
<keyword evidence="1 2" id="KW-0732">Signal</keyword>
<dbReference type="Proteomes" id="UP000033497">
    <property type="component" value="Unassembled WGS sequence"/>
</dbReference>
<accession>A0ABR5DLP5</accession>
<evidence type="ECO:0000259" key="4">
    <source>
        <dbReference type="Pfam" id="PF18962"/>
    </source>
</evidence>
<dbReference type="NCBIfam" id="TIGR04183">
    <property type="entry name" value="Por_Secre_tail"/>
    <property type="match status" value="1"/>
</dbReference>
<gene>
    <name evidence="5" type="ORF">MB09_00455</name>
</gene>
<dbReference type="Gene3D" id="2.40.128.270">
    <property type="match status" value="1"/>
</dbReference>
<evidence type="ECO:0000259" key="3">
    <source>
        <dbReference type="Pfam" id="PF03724"/>
    </source>
</evidence>
<feature type="domain" description="DUF306" evidence="3">
    <location>
        <begin position="25"/>
        <end position="121"/>
    </location>
</feature>
<protein>
    <recommendedName>
        <fullName evidence="7">Secretion system C-terminal sorting domain-containing protein</fullName>
    </recommendedName>
</protein>
<evidence type="ECO:0000313" key="5">
    <source>
        <dbReference type="EMBL" id="KJJ39690.1"/>
    </source>
</evidence>
<sequence length="228" mass="26020">MKKLYSLIILLIFQTSVAQDPRLFENDWYLYEVMSTDLGTYYDVSTIDPPIAPSLSISEDLSFNGMGACNTFSGNYEFIGELFSISFNATTEDCGIQLHNNFESEYFGFIQGGYTYTIEEDNDGRVLSFETPLFGFATFKSYPLSTTDFQRNAFQLYPNPTKDILFLNPTNPTENLKVKIFNLEGRLLRNLNLENQTSMDVSNLESGIYFLNIEVENGNKAVKKFIKQ</sequence>